<accession>A0A8T9T112</accession>
<dbReference type="RefSeq" id="WP_245094226.1">
    <property type="nucleotide sequence ID" value="NZ_CP095053.1"/>
</dbReference>
<dbReference type="Pfam" id="PF14080">
    <property type="entry name" value="DUF4261"/>
    <property type="match status" value="1"/>
</dbReference>
<dbReference type="EMBL" id="CP095053">
    <property type="protein sequence ID" value="UOR05776.1"/>
    <property type="molecule type" value="Genomic_DNA"/>
</dbReference>
<dbReference type="InterPro" id="IPR025357">
    <property type="entry name" value="DUF4261"/>
</dbReference>
<evidence type="ECO:0000313" key="2">
    <source>
        <dbReference type="EMBL" id="UOR05776.1"/>
    </source>
</evidence>
<reference evidence="2 3" key="1">
    <citation type="submission" date="2022-04" db="EMBL/GenBank/DDBJ databases">
        <title>Hymenobacter sp. isolated from the air.</title>
        <authorList>
            <person name="Won M."/>
            <person name="Lee C.-M."/>
            <person name="Woen H.-Y."/>
            <person name="Kwon S.-W."/>
        </authorList>
    </citation>
    <scope>NUCLEOTIDE SEQUENCE [LARGE SCALE GENOMIC DNA]</scope>
    <source>
        <strain evidence="3">5413 J-13</strain>
    </source>
</reference>
<evidence type="ECO:0000259" key="1">
    <source>
        <dbReference type="Pfam" id="PF14080"/>
    </source>
</evidence>
<proteinExistence type="predicted"/>
<gene>
    <name evidence="2" type="ORF">MUN82_01440</name>
</gene>
<dbReference type="Proteomes" id="UP000829925">
    <property type="component" value="Chromosome"/>
</dbReference>
<dbReference type="KEGG" id="haei:MUN82_01440"/>
<feature type="domain" description="DUF4261" evidence="1">
    <location>
        <begin position="208"/>
        <end position="284"/>
    </location>
</feature>
<sequence length="288" mass="33009">MGLFDFFKKETKPDKQEEDTVENVPQMLYAKLLFADEIQLDKERIVAELRKEFKNFEEADNLERTLLYIFSDYVFNYQDGGVPAQGALFMAEDSTFDPQSVAVALTQSWHWPEAADVIKTCKQECLVTDFMSRGLDYEKRVEYFQKFLSALIKATKPQAVYFTQSDKLVEPFAYVFALAEEEPDVLNGLVNVRFFNVANSTEEEMFVDTLGLHSLGLPDFQIRFRDFEPNEVVGKLWSYANYIYQNGAVIEPGNTIQGLSVNDKWTCYYADAAVAPTRIVIDLETQAS</sequence>
<evidence type="ECO:0000313" key="3">
    <source>
        <dbReference type="Proteomes" id="UP000829925"/>
    </source>
</evidence>
<dbReference type="AlphaFoldDB" id="A0A8T9T112"/>
<keyword evidence="3" id="KW-1185">Reference proteome</keyword>
<organism evidence="2 3">
    <name type="scientific">Hymenobacter aerilatus</name>
    <dbReference type="NCBI Taxonomy" id="2932251"/>
    <lineage>
        <taxon>Bacteria</taxon>
        <taxon>Pseudomonadati</taxon>
        <taxon>Bacteroidota</taxon>
        <taxon>Cytophagia</taxon>
        <taxon>Cytophagales</taxon>
        <taxon>Hymenobacteraceae</taxon>
        <taxon>Hymenobacter</taxon>
    </lineage>
</organism>
<protein>
    <submittedName>
        <fullName evidence="2">DUF4261 domain-containing protein</fullName>
    </submittedName>
</protein>
<name>A0A8T9T112_9BACT</name>